<dbReference type="PANTHER" id="PTHR44943:SF8">
    <property type="entry name" value="TPR REPEAT-CONTAINING PROTEIN MJ0263"/>
    <property type="match status" value="1"/>
</dbReference>
<feature type="repeat" description="TPR" evidence="3">
    <location>
        <begin position="75"/>
        <end position="108"/>
    </location>
</feature>
<dbReference type="Gene3D" id="1.25.40.10">
    <property type="entry name" value="Tetratricopeptide repeat domain"/>
    <property type="match status" value="2"/>
</dbReference>
<feature type="repeat" description="TPR" evidence="3">
    <location>
        <begin position="177"/>
        <end position="210"/>
    </location>
</feature>
<dbReference type="InterPro" id="IPR051685">
    <property type="entry name" value="Ycf3/AcsC/BcsC/TPR_MFPF"/>
</dbReference>
<gene>
    <name evidence="5" type="ORF">DLD82_00945</name>
</gene>
<dbReference type="EMBL" id="QGMZ01000004">
    <property type="protein sequence ID" value="PWR76095.1"/>
    <property type="molecule type" value="Genomic_DNA"/>
</dbReference>
<proteinExistence type="predicted"/>
<dbReference type="InterPro" id="IPR011990">
    <property type="entry name" value="TPR-like_helical_dom_sf"/>
</dbReference>
<protein>
    <submittedName>
        <fullName evidence="5">Uncharacterized protein</fullName>
    </submittedName>
</protein>
<dbReference type="Pfam" id="PF13181">
    <property type="entry name" value="TPR_8"/>
    <property type="match status" value="1"/>
</dbReference>
<feature type="transmembrane region" description="Helical" evidence="4">
    <location>
        <begin position="287"/>
        <end position="312"/>
    </location>
</feature>
<evidence type="ECO:0000256" key="4">
    <source>
        <dbReference type="SAM" id="Phobius"/>
    </source>
</evidence>
<organism evidence="5 6">
    <name type="scientific">Methanospirillum stamsii</name>
    <dbReference type="NCBI Taxonomy" id="1277351"/>
    <lineage>
        <taxon>Archaea</taxon>
        <taxon>Methanobacteriati</taxon>
        <taxon>Methanobacteriota</taxon>
        <taxon>Stenosarchaea group</taxon>
        <taxon>Methanomicrobia</taxon>
        <taxon>Methanomicrobiales</taxon>
        <taxon>Methanospirillaceae</taxon>
        <taxon>Methanospirillum</taxon>
    </lineage>
</organism>
<dbReference type="Pfam" id="PF00515">
    <property type="entry name" value="TPR_1"/>
    <property type="match status" value="2"/>
</dbReference>
<dbReference type="PROSITE" id="PS50005">
    <property type="entry name" value="TPR"/>
    <property type="match status" value="4"/>
</dbReference>
<keyword evidence="4" id="KW-0812">Transmembrane</keyword>
<evidence type="ECO:0000256" key="1">
    <source>
        <dbReference type="ARBA" id="ARBA00022737"/>
    </source>
</evidence>
<evidence type="ECO:0000256" key="2">
    <source>
        <dbReference type="ARBA" id="ARBA00022803"/>
    </source>
</evidence>
<keyword evidence="6" id="KW-1185">Reference proteome</keyword>
<evidence type="ECO:0000256" key="3">
    <source>
        <dbReference type="PROSITE-ProRule" id="PRU00339"/>
    </source>
</evidence>
<dbReference type="Pfam" id="PF13432">
    <property type="entry name" value="TPR_16"/>
    <property type="match status" value="1"/>
</dbReference>
<feature type="repeat" description="TPR" evidence="3">
    <location>
        <begin position="109"/>
        <end position="142"/>
    </location>
</feature>
<feature type="repeat" description="TPR" evidence="3">
    <location>
        <begin position="211"/>
        <end position="244"/>
    </location>
</feature>
<comment type="caution">
    <text evidence="5">The sequence shown here is derived from an EMBL/GenBank/DDBJ whole genome shotgun (WGS) entry which is preliminary data.</text>
</comment>
<dbReference type="SMART" id="SM00028">
    <property type="entry name" value="TPR"/>
    <property type="match status" value="5"/>
</dbReference>
<keyword evidence="4" id="KW-0472">Membrane</keyword>
<evidence type="ECO:0000313" key="5">
    <source>
        <dbReference type="EMBL" id="PWR76095.1"/>
    </source>
</evidence>
<accession>A0A2V2NBY9</accession>
<dbReference type="SUPFAM" id="SSF48452">
    <property type="entry name" value="TPR-like"/>
    <property type="match status" value="1"/>
</dbReference>
<dbReference type="PROSITE" id="PS50293">
    <property type="entry name" value="TPR_REGION"/>
    <property type="match status" value="2"/>
</dbReference>
<name>A0A2V2NBY9_9EURY</name>
<keyword evidence="1" id="KW-0677">Repeat</keyword>
<keyword evidence="2 3" id="KW-0802">TPR repeat</keyword>
<dbReference type="Proteomes" id="UP000245934">
    <property type="component" value="Unassembled WGS sequence"/>
</dbReference>
<dbReference type="InterPro" id="IPR019734">
    <property type="entry name" value="TPR_rpt"/>
</dbReference>
<sequence>MFRKQMELPMTRHHRVIFILFLFCLFWVISGISFGDTIQDATVWINNGKEAFKNKDYVSAIAAYDQALLLDQFYTEGWKLRGDALLELQRYAEAADAYDRAIAIDKTNAELLGKKGRALFLLGNFQDAIDQYTRAVSLNPNLFQNQDGYGDVLTALNRFSEADYAYTNALKIQPVNNATWNKKGEVLAKMYRNKEAISAFNKSIEIYPESAEVWNSLGSVYFTMGNMQKALTAFEKAISLDESYIPQKYGDTLSRIAKDTQTGSNRISESNETPEEVKSFSFTLPPAIYILNYVMIIIGVTAIIVITVLGFVRRRTEKKEGKNQE</sequence>
<dbReference type="AlphaFoldDB" id="A0A2V2NBY9"/>
<evidence type="ECO:0000313" key="6">
    <source>
        <dbReference type="Proteomes" id="UP000245934"/>
    </source>
</evidence>
<reference evidence="5 6" key="1">
    <citation type="submission" date="2018-05" db="EMBL/GenBank/DDBJ databases">
        <title>Draft genome of Methanospirillum stamsii Pt1.</title>
        <authorList>
            <person name="Dueholm M.S."/>
            <person name="Nielsen P.H."/>
            <person name="Bakmann L.F."/>
            <person name="Otzen D.E."/>
        </authorList>
    </citation>
    <scope>NUCLEOTIDE SEQUENCE [LARGE SCALE GENOMIC DNA]</scope>
    <source>
        <strain evidence="5 6">Pt1</strain>
    </source>
</reference>
<dbReference type="PANTHER" id="PTHR44943">
    <property type="entry name" value="CELLULOSE SYNTHASE OPERON PROTEIN C"/>
    <property type="match status" value="1"/>
</dbReference>
<keyword evidence="4" id="KW-1133">Transmembrane helix</keyword>